<dbReference type="InterPro" id="IPR009057">
    <property type="entry name" value="Homeodomain-like_sf"/>
</dbReference>
<gene>
    <name evidence="5" type="ORF">RYS15_08805</name>
</gene>
<dbReference type="Proteomes" id="UP001269819">
    <property type="component" value="Unassembled WGS sequence"/>
</dbReference>
<evidence type="ECO:0000256" key="1">
    <source>
        <dbReference type="ARBA" id="ARBA00023015"/>
    </source>
</evidence>
<dbReference type="EMBL" id="JAWIIJ010000005">
    <property type="protein sequence ID" value="MDV2078783.1"/>
    <property type="molecule type" value="Genomic_DNA"/>
</dbReference>
<dbReference type="RefSeq" id="WP_316973479.1">
    <property type="nucleotide sequence ID" value="NZ_JAWIIJ010000005.1"/>
</dbReference>
<proteinExistence type="predicted"/>
<dbReference type="Pfam" id="PF12833">
    <property type="entry name" value="HTH_18"/>
    <property type="match status" value="1"/>
</dbReference>
<dbReference type="InterPro" id="IPR018060">
    <property type="entry name" value="HTH_AraC"/>
</dbReference>
<evidence type="ECO:0000256" key="3">
    <source>
        <dbReference type="ARBA" id="ARBA00023163"/>
    </source>
</evidence>
<evidence type="ECO:0000313" key="6">
    <source>
        <dbReference type="Proteomes" id="UP001269819"/>
    </source>
</evidence>
<keyword evidence="2" id="KW-0238">DNA-binding</keyword>
<dbReference type="PANTHER" id="PTHR47894">
    <property type="entry name" value="HTH-TYPE TRANSCRIPTIONAL REGULATOR GADX"/>
    <property type="match status" value="1"/>
</dbReference>
<dbReference type="InterPro" id="IPR020449">
    <property type="entry name" value="Tscrpt_reg_AraC-type_HTH"/>
</dbReference>
<evidence type="ECO:0000313" key="5">
    <source>
        <dbReference type="EMBL" id="MDV2078783.1"/>
    </source>
</evidence>
<keyword evidence="6" id="KW-1185">Reference proteome</keyword>
<accession>A0ABU3VWY6</accession>
<reference evidence="5 6" key="1">
    <citation type="submission" date="2023-10" db="EMBL/GenBank/DDBJ databases">
        <title>Characteristics and mechanism of a salt-tolerant marine origin heterotrophic nitrifying- aerobic denitrifying bacteria Marinobacter xestospongiae HN1.</title>
        <authorList>
            <person name="Qi R."/>
        </authorList>
    </citation>
    <scope>NUCLEOTIDE SEQUENCE [LARGE SCALE GENOMIC DNA]</scope>
    <source>
        <strain evidence="5 6">HN1</strain>
    </source>
</reference>
<evidence type="ECO:0000256" key="2">
    <source>
        <dbReference type="ARBA" id="ARBA00023125"/>
    </source>
</evidence>
<dbReference type="Gene3D" id="1.10.10.60">
    <property type="entry name" value="Homeodomain-like"/>
    <property type="match status" value="1"/>
</dbReference>
<name>A0ABU3VWY6_9GAMM</name>
<dbReference type="PANTHER" id="PTHR47894:SF1">
    <property type="entry name" value="HTH-TYPE TRANSCRIPTIONAL REGULATOR VQSM"/>
    <property type="match status" value="1"/>
</dbReference>
<comment type="caution">
    <text evidence="5">The sequence shown here is derived from an EMBL/GenBank/DDBJ whole genome shotgun (WGS) entry which is preliminary data.</text>
</comment>
<dbReference type="SUPFAM" id="SSF46689">
    <property type="entry name" value="Homeodomain-like"/>
    <property type="match status" value="1"/>
</dbReference>
<dbReference type="SMART" id="SM00342">
    <property type="entry name" value="HTH_ARAC"/>
    <property type="match status" value="1"/>
</dbReference>
<dbReference type="InterPro" id="IPR032687">
    <property type="entry name" value="AraC-type_N"/>
</dbReference>
<sequence length="348" mass="38985">MSRYSSELAVDLPVIKAHYADILCQLLEERGVRRQPLLKAAAIRSSALEHPDNLITIKQFVALNRAALEHSGDPALGLAFGRRLKFTTHGALSQAAISSDTIEEALKVLIKYFRIRFPYMGLDFYTDGDDAVIELKVEHDLQDLYVFNVEVVLASIMEVNLLLFGTRLLEGGSCRLTYPRPAHWQAYQGLFADQVRFDACANQLRFRRQFLDLPIALSNPVARRVAEQQCEEEQRQLESQTASAAGRVRRLLESVRTGRLPALEQVADSLGVSSRTLRRQLSAEGVRFQAILDRVRHARALELLTASAATIDDIADRLGYSDPSNFGRAFRKWEGVSPSAYRAAQSSR</sequence>
<keyword evidence="3" id="KW-0804">Transcription</keyword>
<organism evidence="5 6">
    <name type="scientific">Marinobacter xestospongiae</name>
    <dbReference type="NCBI Taxonomy" id="994319"/>
    <lineage>
        <taxon>Bacteria</taxon>
        <taxon>Pseudomonadati</taxon>
        <taxon>Pseudomonadota</taxon>
        <taxon>Gammaproteobacteria</taxon>
        <taxon>Pseudomonadales</taxon>
        <taxon>Marinobacteraceae</taxon>
        <taxon>Marinobacter</taxon>
    </lineage>
</organism>
<feature type="domain" description="HTH araC/xylS-type" evidence="4">
    <location>
        <begin position="246"/>
        <end position="344"/>
    </location>
</feature>
<dbReference type="PROSITE" id="PS01124">
    <property type="entry name" value="HTH_ARAC_FAMILY_2"/>
    <property type="match status" value="1"/>
</dbReference>
<dbReference type="Pfam" id="PF12625">
    <property type="entry name" value="Arabinose_bd"/>
    <property type="match status" value="1"/>
</dbReference>
<protein>
    <submittedName>
        <fullName evidence="5">AraC family transcriptional regulator</fullName>
    </submittedName>
</protein>
<keyword evidence="1" id="KW-0805">Transcription regulation</keyword>
<evidence type="ECO:0000259" key="4">
    <source>
        <dbReference type="PROSITE" id="PS01124"/>
    </source>
</evidence>
<dbReference type="PRINTS" id="PR00032">
    <property type="entry name" value="HTHARAC"/>
</dbReference>